<organism evidence="6 7">
    <name type="scientific">Pavo cristatus</name>
    <name type="common">Indian peafowl</name>
    <name type="synonym">Blue peafowl</name>
    <dbReference type="NCBI Taxonomy" id="9049"/>
    <lineage>
        <taxon>Eukaryota</taxon>
        <taxon>Metazoa</taxon>
        <taxon>Chordata</taxon>
        <taxon>Craniata</taxon>
        <taxon>Vertebrata</taxon>
        <taxon>Euteleostomi</taxon>
        <taxon>Archelosauria</taxon>
        <taxon>Archosauria</taxon>
        <taxon>Dinosauria</taxon>
        <taxon>Saurischia</taxon>
        <taxon>Theropoda</taxon>
        <taxon>Coelurosauria</taxon>
        <taxon>Aves</taxon>
        <taxon>Neognathae</taxon>
        <taxon>Galloanserae</taxon>
        <taxon>Galliformes</taxon>
        <taxon>Phasianidae</taxon>
        <taxon>Phasianinae</taxon>
        <taxon>Pavo</taxon>
    </lineage>
</organism>
<dbReference type="PANTHER" id="PTHR11972">
    <property type="entry name" value="NADPH OXIDASE"/>
    <property type="match status" value="1"/>
</dbReference>
<evidence type="ECO:0000256" key="5">
    <source>
        <dbReference type="SAM" id="Phobius"/>
    </source>
</evidence>
<evidence type="ECO:0000256" key="1">
    <source>
        <dbReference type="ARBA" id="ARBA00022630"/>
    </source>
</evidence>
<name>A0A8C9F5K8_PAVCR</name>
<evidence type="ECO:0000313" key="6">
    <source>
        <dbReference type="Ensembl" id="ENSPSTP00000009852.1"/>
    </source>
</evidence>
<evidence type="ECO:0000256" key="4">
    <source>
        <dbReference type="ARBA" id="ARBA00023002"/>
    </source>
</evidence>
<keyword evidence="3" id="KW-0521">NADP</keyword>
<keyword evidence="5" id="KW-0472">Membrane</keyword>
<dbReference type="Proteomes" id="UP000694428">
    <property type="component" value="Unplaced"/>
</dbReference>
<keyword evidence="7" id="KW-1185">Reference proteome</keyword>
<reference evidence="6" key="2">
    <citation type="submission" date="2025-09" db="UniProtKB">
        <authorList>
            <consortium name="Ensembl"/>
        </authorList>
    </citation>
    <scope>IDENTIFICATION</scope>
</reference>
<keyword evidence="1" id="KW-0285">Flavoprotein</keyword>
<dbReference type="GO" id="GO:0006952">
    <property type="term" value="P:defense response"/>
    <property type="evidence" value="ECO:0007669"/>
    <property type="project" value="TreeGrafter"/>
</dbReference>
<dbReference type="PANTHER" id="PTHR11972:SF60">
    <property type="entry name" value="CYTOCHROME B-245 HEAVY CHAIN"/>
    <property type="match status" value="1"/>
</dbReference>
<evidence type="ECO:0000256" key="3">
    <source>
        <dbReference type="ARBA" id="ARBA00022857"/>
    </source>
</evidence>
<keyword evidence="2" id="KW-0274">FAD</keyword>
<dbReference type="GO" id="GO:0016175">
    <property type="term" value="F:superoxide-generating NAD(P)H oxidase activity"/>
    <property type="evidence" value="ECO:0007669"/>
    <property type="project" value="TreeGrafter"/>
</dbReference>
<proteinExistence type="predicted"/>
<dbReference type="InterPro" id="IPR050369">
    <property type="entry name" value="RBOH/FRE"/>
</dbReference>
<dbReference type="GO" id="GO:0042554">
    <property type="term" value="P:superoxide anion generation"/>
    <property type="evidence" value="ECO:0007669"/>
    <property type="project" value="TreeGrafter"/>
</dbReference>
<protein>
    <submittedName>
        <fullName evidence="6">Uncharacterized protein</fullName>
    </submittedName>
</protein>
<keyword evidence="5" id="KW-1133">Transmembrane helix</keyword>
<feature type="transmembrane region" description="Helical" evidence="5">
    <location>
        <begin position="61"/>
        <end position="82"/>
    </location>
</feature>
<evidence type="ECO:0000313" key="7">
    <source>
        <dbReference type="Proteomes" id="UP000694428"/>
    </source>
</evidence>
<evidence type="ECO:0000256" key="2">
    <source>
        <dbReference type="ARBA" id="ARBA00022827"/>
    </source>
</evidence>
<keyword evidence="4" id="KW-0560">Oxidoreductase</keyword>
<sequence>MEKFQLAISVFGFIAILILLKANLYQKNIYILSLLSPSYSAAQLSLQIEAQRSNWPLKFPLCFFFQLVWLGLNIFLFWWFYLAYDLPQNFFYTRVLLGRALALARAPAACLNFNCMLILLPVCRNLKSFKIYDR</sequence>
<feature type="transmembrane region" description="Helical" evidence="5">
    <location>
        <begin position="6"/>
        <end position="24"/>
    </location>
</feature>
<dbReference type="Ensembl" id="ENSPSTT00000010346.1">
    <property type="protein sequence ID" value="ENSPSTP00000009852.1"/>
    <property type="gene ID" value="ENSPSTG00000006959.1"/>
</dbReference>
<keyword evidence="5" id="KW-0812">Transmembrane</keyword>
<feature type="transmembrane region" description="Helical" evidence="5">
    <location>
        <begin position="102"/>
        <end position="122"/>
    </location>
</feature>
<dbReference type="AlphaFoldDB" id="A0A8C9F5K8"/>
<reference evidence="6" key="1">
    <citation type="submission" date="2025-08" db="UniProtKB">
        <authorList>
            <consortium name="Ensembl"/>
        </authorList>
    </citation>
    <scope>IDENTIFICATION</scope>
</reference>
<dbReference type="GO" id="GO:0043020">
    <property type="term" value="C:NADPH oxidase complex"/>
    <property type="evidence" value="ECO:0007669"/>
    <property type="project" value="TreeGrafter"/>
</dbReference>
<accession>A0A8C9F5K8</accession>